<dbReference type="Pfam" id="PF17784">
    <property type="entry name" value="Sulfotransfer_4"/>
    <property type="match status" value="1"/>
</dbReference>
<keyword evidence="2" id="KW-1185">Reference proteome</keyword>
<accession>A0A9Q8VC73</accession>
<dbReference type="AlphaFoldDB" id="A0A9Q8VC73"/>
<organism evidence="1 2">
    <name type="scientific">Purpureocillium takamizusanense</name>
    <dbReference type="NCBI Taxonomy" id="2060973"/>
    <lineage>
        <taxon>Eukaryota</taxon>
        <taxon>Fungi</taxon>
        <taxon>Dikarya</taxon>
        <taxon>Ascomycota</taxon>
        <taxon>Pezizomycotina</taxon>
        <taxon>Sordariomycetes</taxon>
        <taxon>Hypocreomycetidae</taxon>
        <taxon>Hypocreales</taxon>
        <taxon>Ophiocordycipitaceae</taxon>
        <taxon>Purpureocillium</taxon>
    </lineage>
</organism>
<dbReference type="Proteomes" id="UP000829364">
    <property type="component" value="Chromosome 6"/>
</dbReference>
<dbReference type="OrthoDB" id="408152at2759"/>
<gene>
    <name evidence="1" type="ORF">JDV02_007306</name>
</gene>
<proteinExistence type="predicted"/>
<dbReference type="PANTHER" id="PTHR36978">
    <property type="entry name" value="P-LOOP CONTAINING NUCLEOTIDE TRIPHOSPHATE HYDROLASE"/>
    <property type="match status" value="1"/>
</dbReference>
<protein>
    <submittedName>
        <fullName evidence="1">Uncharacterized protein</fullName>
    </submittedName>
</protein>
<name>A0A9Q8VC73_9HYPO</name>
<sequence length="249" mass="28329">MKEVIEHGSDHMKVLIEAICAEHNRFSGIQRYRKDDYARWFANYDCLIEVPFFMGSEAIEAYVDDPDVRFLLTERDPDKWVTSINNTVAGVVQMASAFPIRLLKHFNDDLYYFFLLNELIYASISDSTLPGDAENRSNMRRNYVSYIAMVKRTIPADRLCHIQLENGLGWNEICPFLDVDVPDEEYPRGNEPEKFQALVGDWLRPRMASAALKLAGLATLSGTAAVGLWLCRRTVKAAVLTSLTVLSRP</sequence>
<dbReference type="Gene3D" id="3.40.50.300">
    <property type="entry name" value="P-loop containing nucleotide triphosphate hydrolases"/>
    <property type="match status" value="1"/>
</dbReference>
<dbReference type="EMBL" id="CP086359">
    <property type="protein sequence ID" value="UNI21305.1"/>
    <property type="molecule type" value="Genomic_DNA"/>
</dbReference>
<reference evidence="1" key="1">
    <citation type="submission" date="2021-11" db="EMBL/GenBank/DDBJ databases">
        <title>Purpureocillium_takamizusanense_genome.</title>
        <authorList>
            <person name="Nguyen N.-H."/>
        </authorList>
    </citation>
    <scope>NUCLEOTIDE SEQUENCE</scope>
    <source>
        <strain evidence="1">PT3</strain>
    </source>
</reference>
<dbReference type="RefSeq" id="XP_047844786.1">
    <property type="nucleotide sequence ID" value="XM_047988788.1"/>
</dbReference>
<dbReference type="SUPFAM" id="SSF52540">
    <property type="entry name" value="P-loop containing nucleoside triphosphate hydrolases"/>
    <property type="match status" value="1"/>
</dbReference>
<evidence type="ECO:0000313" key="2">
    <source>
        <dbReference type="Proteomes" id="UP000829364"/>
    </source>
</evidence>
<evidence type="ECO:0000313" key="1">
    <source>
        <dbReference type="EMBL" id="UNI21305.1"/>
    </source>
</evidence>
<dbReference type="KEGG" id="ptkz:JDV02_007306"/>
<dbReference type="GeneID" id="72069254"/>
<dbReference type="InterPro" id="IPR040632">
    <property type="entry name" value="Sulfotransfer_4"/>
</dbReference>
<dbReference type="InterPro" id="IPR027417">
    <property type="entry name" value="P-loop_NTPase"/>
</dbReference>
<dbReference type="PANTHER" id="PTHR36978:SF4">
    <property type="entry name" value="P-LOOP CONTAINING NUCLEOSIDE TRIPHOSPHATE HYDROLASE PROTEIN"/>
    <property type="match status" value="1"/>
</dbReference>